<keyword evidence="3" id="KW-1003">Cell membrane</keyword>
<feature type="transmembrane region" description="Helical" evidence="7">
    <location>
        <begin position="92"/>
        <end position="118"/>
    </location>
</feature>
<dbReference type="PROSITE" id="PS50928">
    <property type="entry name" value="ABC_TM1"/>
    <property type="match status" value="1"/>
</dbReference>
<keyword evidence="4 7" id="KW-0812">Transmembrane</keyword>
<dbReference type="InterPro" id="IPR035906">
    <property type="entry name" value="MetI-like_sf"/>
</dbReference>
<evidence type="ECO:0000256" key="2">
    <source>
        <dbReference type="ARBA" id="ARBA00022448"/>
    </source>
</evidence>
<reference evidence="9 10" key="1">
    <citation type="submission" date="2021-06" db="EMBL/GenBank/DDBJ databases">
        <authorList>
            <person name="Sun Q."/>
            <person name="Li D."/>
        </authorList>
    </citation>
    <scope>NUCLEOTIDE SEQUENCE [LARGE SCALE GENOMIC DNA]</scope>
    <source>
        <strain evidence="9 10">MSJ-4</strain>
    </source>
</reference>
<protein>
    <submittedName>
        <fullName evidence="9">ABC transporter permease</fullName>
    </submittedName>
</protein>
<comment type="subcellular location">
    <subcellularLocation>
        <location evidence="1 7">Cell membrane</location>
        <topology evidence="1 7">Multi-pass membrane protein</topology>
    </subcellularLocation>
</comment>
<dbReference type="RefSeq" id="WP_042439508.1">
    <property type="nucleotide sequence ID" value="NZ_JAHLQL010000004.1"/>
</dbReference>
<dbReference type="PANTHER" id="PTHR43386:SF1">
    <property type="entry name" value="D,D-DIPEPTIDE TRANSPORT SYSTEM PERMEASE PROTEIN DDPC-RELATED"/>
    <property type="match status" value="1"/>
</dbReference>
<evidence type="ECO:0000313" key="10">
    <source>
        <dbReference type="Proteomes" id="UP000736583"/>
    </source>
</evidence>
<comment type="similarity">
    <text evidence="7">Belongs to the binding-protein-dependent transport system permease family.</text>
</comment>
<feature type="transmembrane region" description="Helical" evidence="7">
    <location>
        <begin position="125"/>
        <end position="147"/>
    </location>
</feature>
<dbReference type="InterPro" id="IPR025966">
    <property type="entry name" value="OppC_N"/>
</dbReference>
<evidence type="ECO:0000256" key="6">
    <source>
        <dbReference type="ARBA" id="ARBA00023136"/>
    </source>
</evidence>
<evidence type="ECO:0000256" key="1">
    <source>
        <dbReference type="ARBA" id="ARBA00004651"/>
    </source>
</evidence>
<evidence type="ECO:0000256" key="7">
    <source>
        <dbReference type="RuleBase" id="RU363032"/>
    </source>
</evidence>
<feature type="transmembrane region" description="Helical" evidence="7">
    <location>
        <begin position="260"/>
        <end position="281"/>
    </location>
</feature>
<sequence length="294" mass="32410">MFLKKDEDRLKNLNSLNNISMKKFMSNKLALMGLIIIITLILISILAPFLTKYDISATDLYNIRSAPNTEHILGTDEVGRDVFTRLLYGGRISILVGVTSMVVQLVIGVTLGAIAGFYGGIIDKIIMRIIDIIMCFPFFVIAISIAAIVGPSVYNLIFIIGILMWPNIARIVRAEILSLKEEEYIMAARLLGLNRIEIIFKHLLPNVMSPILVAATLSIANGILTEASLSFLGMGVKLPQPSWGNMLVSAQNMAVLQNEWWLWIPAGVMVILIVLSINFVGDGLRDALDPKIKA</sequence>
<dbReference type="InterPro" id="IPR050366">
    <property type="entry name" value="BP-dependent_transpt_permease"/>
</dbReference>
<accession>A0ABS6F2D7</accession>
<organism evidence="9 10">
    <name type="scientific">Clostridium simiarum</name>
    <dbReference type="NCBI Taxonomy" id="2841506"/>
    <lineage>
        <taxon>Bacteria</taxon>
        <taxon>Bacillati</taxon>
        <taxon>Bacillota</taxon>
        <taxon>Clostridia</taxon>
        <taxon>Eubacteriales</taxon>
        <taxon>Clostridiaceae</taxon>
        <taxon>Clostridium</taxon>
    </lineage>
</organism>
<dbReference type="Proteomes" id="UP000736583">
    <property type="component" value="Unassembled WGS sequence"/>
</dbReference>
<dbReference type="InterPro" id="IPR000515">
    <property type="entry name" value="MetI-like"/>
</dbReference>
<gene>
    <name evidence="9" type="ORF">KQI89_13030</name>
</gene>
<dbReference type="NCBIfam" id="NF045476">
    <property type="entry name" value="Opp4C"/>
    <property type="match status" value="1"/>
</dbReference>
<keyword evidence="6 7" id="KW-0472">Membrane</keyword>
<dbReference type="CDD" id="cd06261">
    <property type="entry name" value="TM_PBP2"/>
    <property type="match status" value="1"/>
</dbReference>
<dbReference type="PANTHER" id="PTHR43386">
    <property type="entry name" value="OLIGOPEPTIDE TRANSPORT SYSTEM PERMEASE PROTEIN APPC"/>
    <property type="match status" value="1"/>
</dbReference>
<dbReference type="EMBL" id="JAHLQL010000004">
    <property type="protein sequence ID" value="MBU5592679.1"/>
    <property type="molecule type" value="Genomic_DNA"/>
</dbReference>
<dbReference type="Gene3D" id="1.10.3720.10">
    <property type="entry name" value="MetI-like"/>
    <property type="match status" value="1"/>
</dbReference>
<feature type="transmembrane region" description="Helical" evidence="7">
    <location>
        <begin position="153"/>
        <end position="172"/>
    </location>
</feature>
<keyword evidence="2 7" id="KW-0813">Transport</keyword>
<evidence type="ECO:0000259" key="8">
    <source>
        <dbReference type="PROSITE" id="PS50928"/>
    </source>
</evidence>
<comment type="caution">
    <text evidence="9">The sequence shown here is derived from an EMBL/GenBank/DDBJ whole genome shotgun (WGS) entry which is preliminary data.</text>
</comment>
<evidence type="ECO:0000256" key="4">
    <source>
        <dbReference type="ARBA" id="ARBA00022692"/>
    </source>
</evidence>
<evidence type="ECO:0000313" key="9">
    <source>
        <dbReference type="EMBL" id="MBU5592679.1"/>
    </source>
</evidence>
<keyword evidence="5 7" id="KW-1133">Transmembrane helix</keyword>
<dbReference type="InterPro" id="IPR053523">
    <property type="entry name" value="Oligopeptide_permease_AppC"/>
</dbReference>
<evidence type="ECO:0000256" key="3">
    <source>
        <dbReference type="ARBA" id="ARBA00022475"/>
    </source>
</evidence>
<evidence type="ECO:0000256" key="5">
    <source>
        <dbReference type="ARBA" id="ARBA00022989"/>
    </source>
</evidence>
<proteinExistence type="inferred from homology"/>
<feature type="domain" description="ABC transmembrane type-1" evidence="8">
    <location>
        <begin position="90"/>
        <end position="281"/>
    </location>
</feature>
<feature type="transmembrane region" description="Helical" evidence="7">
    <location>
        <begin position="29"/>
        <end position="50"/>
    </location>
</feature>
<dbReference type="Pfam" id="PF12911">
    <property type="entry name" value="OppC_N"/>
    <property type="match status" value="1"/>
</dbReference>
<dbReference type="SUPFAM" id="SSF161098">
    <property type="entry name" value="MetI-like"/>
    <property type="match status" value="1"/>
</dbReference>
<feature type="transmembrane region" description="Helical" evidence="7">
    <location>
        <begin position="203"/>
        <end position="224"/>
    </location>
</feature>
<dbReference type="Pfam" id="PF00528">
    <property type="entry name" value="BPD_transp_1"/>
    <property type="match status" value="1"/>
</dbReference>
<name>A0ABS6F2D7_9CLOT</name>
<keyword evidence="10" id="KW-1185">Reference proteome</keyword>